<accession>F4WU06</accession>
<dbReference type="Proteomes" id="UP000007755">
    <property type="component" value="Unassembled WGS sequence"/>
</dbReference>
<organism evidence="2">
    <name type="scientific">Acromyrmex echinatior</name>
    <name type="common">Panamanian leafcutter ant</name>
    <name type="synonym">Acromyrmex octospinosus echinatior</name>
    <dbReference type="NCBI Taxonomy" id="103372"/>
    <lineage>
        <taxon>Eukaryota</taxon>
        <taxon>Metazoa</taxon>
        <taxon>Ecdysozoa</taxon>
        <taxon>Arthropoda</taxon>
        <taxon>Hexapoda</taxon>
        <taxon>Insecta</taxon>
        <taxon>Pterygota</taxon>
        <taxon>Neoptera</taxon>
        <taxon>Endopterygota</taxon>
        <taxon>Hymenoptera</taxon>
        <taxon>Apocrita</taxon>
        <taxon>Aculeata</taxon>
        <taxon>Formicoidea</taxon>
        <taxon>Formicidae</taxon>
        <taxon>Myrmicinae</taxon>
        <taxon>Acromyrmex</taxon>
    </lineage>
</organism>
<dbReference type="EMBL" id="GL888345">
    <property type="protein sequence ID" value="EGI62363.1"/>
    <property type="molecule type" value="Genomic_DNA"/>
</dbReference>
<gene>
    <name evidence="1" type="ORF">G5I_09359</name>
</gene>
<name>F4WU06_ACREC</name>
<proteinExistence type="predicted"/>
<dbReference type="InParanoid" id="F4WU06"/>
<protein>
    <submittedName>
        <fullName evidence="1">Uncharacterized protein</fullName>
    </submittedName>
</protein>
<dbReference type="AlphaFoldDB" id="F4WU06"/>
<keyword evidence="2" id="KW-1185">Reference proteome</keyword>
<sequence length="236" mass="27186">MTGYRTMTRDHCPDLDKLARRLQHRCQRHLLPNGSSANATDNILLALLLTKHSALLERNYSASLSKDFSRKDDIAFVMYTHKITALTIRSLHTIQCRPKQSTKQCYFRFEAKIHLEYSKFKCSLIAFIHYKARMMREKNRKEKRRKGSIALQDIFANENFALRKPKYFFFARVELIVALSSSSSSTSSPSRCRRITPYSLSTLPAAIRRHARSVSYVCTTAVFIAPQATKLTPPFT</sequence>
<reference evidence="1" key="1">
    <citation type="submission" date="2011-02" db="EMBL/GenBank/DDBJ databases">
        <title>The genome of the leaf-cutting ant Acromyrmex echinatior suggests key adaptations to social evolution and fungus farming.</title>
        <authorList>
            <person name="Nygaard S."/>
            <person name="Zhang G."/>
        </authorList>
    </citation>
    <scope>NUCLEOTIDE SEQUENCE</scope>
</reference>
<evidence type="ECO:0000313" key="1">
    <source>
        <dbReference type="EMBL" id="EGI62363.1"/>
    </source>
</evidence>
<evidence type="ECO:0000313" key="2">
    <source>
        <dbReference type="Proteomes" id="UP000007755"/>
    </source>
</evidence>